<organism evidence="2 3">
    <name type="scientific">Caligus rogercresseyi</name>
    <name type="common">Sea louse</name>
    <dbReference type="NCBI Taxonomy" id="217165"/>
    <lineage>
        <taxon>Eukaryota</taxon>
        <taxon>Metazoa</taxon>
        <taxon>Ecdysozoa</taxon>
        <taxon>Arthropoda</taxon>
        <taxon>Crustacea</taxon>
        <taxon>Multicrustacea</taxon>
        <taxon>Hexanauplia</taxon>
        <taxon>Copepoda</taxon>
        <taxon>Siphonostomatoida</taxon>
        <taxon>Caligidae</taxon>
        <taxon>Caligus</taxon>
    </lineage>
</organism>
<dbReference type="EMBL" id="CP045895">
    <property type="protein sequence ID" value="QQP48519.1"/>
    <property type="molecule type" value="Genomic_DNA"/>
</dbReference>
<name>A0A7T8K724_CALRO</name>
<sequence>MNGVLPLPRLRQSKESLDSSPLMEPYPSSDFVRELPVPPLREWSPAPRLHE</sequence>
<dbReference type="Proteomes" id="UP000595437">
    <property type="component" value="Chromosome 6"/>
</dbReference>
<feature type="region of interest" description="Disordered" evidence="1">
    <location>
        <begin position="1"/>
        <end position="31"/>
    </location>
</feature>
<gene>
    <name evidence="2" type="ORF">FKW44_008875</name>
</gene>
<evidence type="ECO:0000313" key="3">
    <source>
        <dbReference type="Proteomes" id="UP000595437"/>
    </source>
</evidence>
<evidence type="ECO:0000256" key="1">
    <source>
        <dbReference type="SAM" id="MobiDB-lite"/>
    </source>
</evidence>
<reference evidence="3" key="1">
    <citation type="submission" date="2021-01" db="EMBL/GenBank/DDBJ databases">
        <title>Caligus Genome Assembly.</title>
        <authorList>
            <person name="Gallardo-Escarate C."/>
        </authorList>
    </citation>
    <scope>NUCLEOTIDE SEQUENCE [LARGE SCALE GENOMIC DNA]</scope>
</reference>
<proteinExistence type="predicted"/>
<dbReference type="AlphaFoldDB" id="A0A7T8K724"/>
<accession>A0A7T8K724</accession>
<protein>
    <submittedName>
        <fullName evidence="2">Uncharacterized protein</fullName>
    </submittedName>
</protein>
<evidence type="ECO:0000313" key="2">
    <source>
        <dbReference type="EMBL" id="QQP48519.1"/>
    </source>
</evidence>
<keyword evidence="3" id="KW-1185">Reference proteome</keyword>